<reference evidence="5 6" key="1">
    <citation type="submission" date="2016-10" db="EMBL/GenBank/DDBJ databases">
        <authorList>
            <person name="de Groot N.N."/>
        </authorList>
    </citation>
    <scope>NUCLEOTIDE SEQUENCE [LARGE SCALE GENOMIC DNA]</scope>
    <source>
        <strain evidence="5 6">DSM 25584</strain>
    </source>
</reference>
<dbReference type="Gene3D" id="3.30.1950.10">
    <property type="entry name" value="wza like domain"/>
    <property type="match status" value="1"/>
</dbReference>
<gene>
    <name evidence="5" type="ORF">SAMN05216241_102217</name>
</gene>
<feature type="signal peptide" evidence="2">
    <location>
        <begin position="1"/>
        <end position="21"/>
    </location>
</feature>
<evidence type="ECO:0000313" key="6">
    <source>
        <dbReference type="Proteomes" id="UP000199415"/>
    </source>
</evidence>
<feature type="chain" id="PRO_5011546019" evidence="2">
    <location>
        <begin position="22"/>
        <end position="185"/>
    </location>
</feature>
<evidence type="ECO:0000256" key="2">
    <source>
        <dbReference type="SAM" id="SignalP"/>
    </source>
</evidence>
<dbReference type="Pfam" id="PF10531">
    <property type="entry name" value="SLBB"/>
    <property type="match status" value="1"/>
</dbReference>
<feature type="domain" description="Soluble ligand binding" evidence="4">
    <location>
        <begin position="112"/>
        <end position="159"/>
    </location>
</feature>
<accession>A0A1G7NLF6</accession>
<dbReference type="PANTHER" id="PTHR33619">
    <property type="entry name" value="POLYSACCHARIDE EXPORT PROTEIN GFCE-RELATED"/>
    <property type="match status" value="1"/>
</dbReference>
<dbReference type="AlphaFoldDB" id="A0A1G7NLF6"/>
<evidence type="ECO:0000313" key="5">
    <source>
        <dbReference type="EMBL" id="SDF74888.1"/>
    </source>
</evidence>
<dbReference type="Pfam" id="PF02563">
    <property type="entry name" value="Poly_export"/>
    <property type="match status" value="1"/>
</dbReference>
<dbReference type="Gene3D" id="3.10.560.10">
    <property type="entry name" value="Outer membrane lipoprotein wza domain like"/>
    <property type="match status" value="1"/>
</dbReference>
<dbReference type="InterPro" id="IPR003715">
    <property type="entry name" value="Poly_export_N"/>
</dbReference>
<dbReference type="PANTHER" id="PTHR33619:SF3">
    <property type="entry name" value="POLYSACCHARIDE EXPORT PROTEIN GFCE-RELATED"/>
    <property type="match status" value="1"/>
</dbReference>
<dbReference type="RefSeq" id="WP_090018852.1">
    <property type="nucleotide sequence ID" value="NZ_FNCE01000002.1"/>
</dbReference>
<dbReference type="OrthoDB" id="197007at2"/>
<dbReference type="Proteomes" id="UP000199415">
    <property type="component" value="Unassembled WGS sequence"/>
</dbReference>
<name>A0A1G7NLF6_9PROT</name>
<evidence type="ECO:0000256" key="1">
    <source>
        <dbReference type="ARBA" id="ARBA00022729"/>
    </source>
</evidence>
<organism evidence="5 6">
    <name type="scientific">Limimonas halophila</name>
    <dbReference type="NCBI Taxonomy" id="1082479"/>
    <lineage>
        <taxon>Bacteria</taxon>
        <taxon>Pseudomonadati</taxon>
        <taxon>Pseudomonadota</taxon>
        <taxon>Alphaproteobacteria</taxon>
        <taxon>Rhodospirillales</taxon>
        <taxon>Rhodovibrionaceae</taxon>
        <taxon>Limimonas</taxon>
    </lineage>
</organism>
<dbReference type="EMBL" id="FNCE01000002">
    <property type="protein sequence ID" value="SDF74888.1"/>
    <property type="molecule type" value="Genomic_DNA"/>
</dbReference>
<dbReference type="STRING" id="1082479.SAMN05216241_102217"/>
<feature type="domain" description="Polysaccharide export protein N-terminal" evidence="3">
    <location>
        <begin position="31"/>
        <end position="106"/>
    </location>
</feature>
<evidence type="ECO:0000259" key="4">
    <source>
        <dbReference type="Pfam" id="PF10531"/>
    </source>
</evidence>
<keyword evidence="1 2" id="KW-0732">Signal</keyword>
<keyword evidence="6" id="KW-1185">Reference proteome</keyword>
<dbReference type="InterPro" id="IPR049712">
    <property type="entry name" value="Poly_export"/>
</dbReference>
<protein>
    <submittedName>
        <fullName evidence="5">Polysaccharide export outer membrane protein</fullName>
    </submittedName>
</protein>
<dbReference type="GO" id="GO:0015159">
    <property type="term" value="F:polysaccharide transmembrane transporter activity"/>
    <property type="evidence" value="ECO:0007669"/>
    <property type="project" value="InterPro"/>
</dbReference>
<dbReference type="InterPro" id="IPR019554">
    <property type="entry name" value="Soluble_ligand-bd"/>
</dbReference>
<evidence type="ECO:0000259" key="3">
    <source>
        <dbReference type="Pfam" id="PF02563"/>
    </source>
</evidence>
<sequence length="185" mass="19757">MRLVIALVAAALLATAQSPVAAGSGNGQAAPESNAYTLGPGDRIDLRVFGHDDISGEYQVDGSGAISVPLAGKVNVKNMTVSAAEKAVKDALQPDYLVDPSISMEILNYRPFYILGEVRKPGSYDYVSGLTVVEAVALAGGYTYRADKDDVTVVRADDPKNKEREVSQDARIMPGDKIHVPERFF</sequence>
<proteinExistence type="predicted"/>